<evidence type="ECO:0000256" key="4">
    <source>
        <dbReference type="ARBA" id="ARBA00012707"/>
    </source>
</evidence>
<keyword evidence="11" id="KW-1185">Reference proteome</keyword>
<dbReference type="Pfam" id="PF01515">
    <property type="entry name" value="PTA_PTB"/>
    <property type="match status" value="1"/>
</dbReference>
<dbReference type="GO" id="GO:0008959">
    <property type="term" value="F:phosphate acetyltransferase activity"/>
    <property type="evidence" value="ECO:0007669"/>
    <property type="project" value="UniProtKB-EC"/>
</dbReference>
<keyword evidence="6 10" id="KW-0808">Transferase</keyword>
<proteinExistence type="inferred from homology"/>
<evidence type="ECO:0000313" key="11">
    <source>
        <dbReference type="Proteomes" id="UP000559809"/>
    </source>
</evidence>
<evidence type="ECO:0000256" key="3">
    <source>
        <dbReference type="ARBA" id="ARBA00005656"/>
    </source>
</evidence>
<evidence type="ECO:0000259" key="9">
    <source>
        <dbReference type="Pfam" id="PF01515"/>
    </source>
</evidence>
<comment type="similarity">
    <text evidence="3">Belongs to the phosphate acetyltransferase and butyryltransferase family.</text>
</comment>
<dbReference type="NCBIfam" id="NF007233">
    <property type="entry name" value="PRK09653.1"/>
    <property type="match status" value="1"/>
</dbReference>
<dbReference type="InterPro" id="IPR042112">
    <property type="entry name" value="P_AcTrfase_dom2"/>
</dbReference>
<evidence type="ECO:0000256" key="1">
    <source>
        <dbReference type="ARBA" id="ARBA00000705"/>
    </source>
</evidence>
<dbReference type="Gene3D" id="3.40.50.10750">
    <property type="entry name" value="Isocitrate/Isopropylmalate dehydrogenase-like"/>
    <property type="match status" value="1"/>
</dbReference>
<dbReference type="InterPro" id="IPR050500">
    <property type="entry name" value="Phos_Acetyltrans/Butyryltrans"/>
</dbReference>
<comment type="pathway">
    <text evidence="2">Metabolic intermediate biosynthesis; acetyl-CoA biosynthesis; acetyl-CoA from acetate: step 2/2.</text>
</comment>
<evidence type="ECO:0000256" key="5">
    <source>
        <dbReference type="ARBA" id="ARBA00021528"/>
    </source>
</evidence>
<evidence type="ECO:0000313" key="10">
    <source>
        <dbReference type="EMBL" id="NYT51637.1"/>
    </source>
</evidence>
<dbReference type="Gene3D" id="3.40.50.10950">
    <property type="match status" value="1"/>
</dbReference>
<dbReference type="PIRSF" id="PIRSF000428">
    <property type="entry name" value="P_Ac_trans"/>
    <property type="match status" value="1"/>
</dbReference>
<dbReference type="NCBIfam" id="TIGR00651">
    <property type="entry name" value="pta"/>
    <property type="match status" value="1"/>
</dbReference>
<dbReference type="RefSeq" id="WP_180158320.1">
    <property type="nucleotide sequence ID" value="NZ_JACCEM010000014.1"/>
</dbReference>
<dbReference type="InterPro" id="IPR002505">
    <property type="entry name" value="PTA_PTB"/>
</dbReference>
<protein>
    <recommendedName>
        <fullName evidence="5">Phosphate acetyltransferase</fullName>
        <ecNumber evidence="4">2.3.1.8</ecNumber>
    </recommendedName>
    <alternativeName>
        <fullName evidence="8">Phosphotransacetylase</fullName>
    </alternativeName>
</protein>
<dbReference type="EMBL" id="JACCEM010000014">
    <property type="protein sequence ID" value="NYT51637.1"/>
    <property type="molecule type" value="Genomic_DNA"/>
</dbReference>
<comment type="caution">
    <text evidence="10">The sequence shown here is derived from an EMBL/GenBank/DDBJ whole genome shotgun (WGS) entry which is preliminary data.</text>
</comment>
<dbReference type="InterPro" id="IPR004614">
    <property type="entry name" value="P_AcTrfase"/>
</dbReference>
<dbReference type="PANTHER" id="PTHR43356">
    <property type="entry name" value="PHOSPHATE ACETYLTRANSFERASE"/>
    <property type="match status" value="1"/>
</dbReference>
<dbReference type="InterPro" id="IPR012147">
    <property type="entry name" value="P_Ac_Bu_trans"/>
</dbReference>
<organism evidence="10 11">
    <name type="scientific">Parapusillimonas granuli</name>
    <dbReference type="NCBI Taxonomy" id="380911"/>
    <lineage>
        <taxon>Bacteria</taxon>
        <taxon>Pseudomonadati</taxon>
        <taxon>Pseudomonadota</taxon>
        <taxon>Betaproteobacteria</taxon>
        <taxon>Burkholderiales</taxon>
        <taxon>Alcaligenaceae</taxon>
        <taxon>Parapusillimonas</taxon>
    </lineage>
</organism>
<reference evidence="10 11" key="1">
    <citation type="submission" date="2020-07" db="EMBL/GenBank/DDBJ databases">
        <title>Taxonomic revisions and descriptions of new bacterial species based on genomic comparisons in the high-G+C-content subgroup of the family Alcaligenaceae.</title>
        <authorList>
            <person name="Szabo A."/>
            <person name="Felfoldi T."/>
        </authorList>
    </citation>
    <scope>NUCLEOTIDE SEQUENCE [LARGE SCALE GENOMIC DNA]</scope>
    <source>
        <strain evidence="10 11">LMG 24012</strain>
    </source>
</reference>
<evidence type="ECO:0000256" key="6">
    <source>
        <dbReference type="ARBA" id="ARBA00022679"/>
    </source>
</evidence>
<evidence type="ECO:0000256" key="2">
    <source>
        <dbReference type="ARBA" id="ARBA00004989"/>
    </source>
</evidence>
<dbReference type="AlphaFoldDB" id="A0A853G643"/>
<dbReference type="SUPFAM" id="SSF53659">
    <property type="entry name" value="Isocitrate/Isopropylmalate dehydrogenase-like"/>
    <property type="match status" value="1"/>
</dbReference>
<evidence type="ECO:0000256" key="7">
    <source>
        <dbReference type="ARBA" id="ARBA00023315"/>
    </source>
</evidence>
<dbReference type="InterPro" id="IPR042113">
    <property type="entry name" value="P_AcTrfase_dom1"/>
</dbReference>
<keyword evidence="7 10" id="KW-0012">Acyltransferase</keyword>
<accession>A0A853G643</accession>
<name>A0A853G643_9BURK</name>
<feature type="domain" description="Phosphate acetyl/butaryl transferase" evidence="9">
    <location>
        <begin position="3"/>
        <end position="326"/>
    </location>
</feature>
<dbReference type="PANTHER" id="PTHR43356:SF3">
    <property type="entry name" value="PHOSPHATE ACETYLTRANSFERASE"/>
    <property type="match status" value="1"/>
</dbReference>
<gene>
    <name evidence="10" type="primary">pta</name>
    <name evidence="10" type="ORF">H0A72_20185</name>
</gene>
<sequence length="335" mass="35419">MSLLDAIIRKARLNPKRIVMCEGEDVRILEAAHKAAATELADITLVGDAGRIAEALARHGWNDPRIRVVDPAHSPLAPAFAQELARLRAKRGMTAQQAEAAVREPLVFAMLMLRMGHADGSVAGAVHTTADVVRNAIQIVGTKPGTRLVSSFFIMLREEPFHTDAHALIFADCGLVIEPDADELADIAMAAADSAAALLDTEPKVALLSFSTGGSARHGCVDKVRQAAEKLRARRPDLAVDGDIQLDAAIVPRVAESKLPGSQVGGRANVLVFPNLDAANIGYKLTERLGHATAIGPLLQGLDKPANDLSRGCSADDVYNAIAVTVVQAQAVPVE</sequence>
<comment type="catalytic activity">
    <reaction evidence="1">
        <text>acetyl-CoA + phosphate = acetyl phosphate + CoA</text>
        <dbReference type="Rhea" id="RHEA:19521"/>
        <dbReference type="ChEBI" id="CHEBI:22191"/>
        <dbReference type="ChEBI" id="CHEBI:43474"/>
        <dbReference type="ChEBI" id="CHEBI:57287"/>
        <dbReference type="ChEBI" id="CHEBI:57288"/>
        <dbReference type="EC" id="2.3.1.8"/>
    </reaction>
</comment>
<dbReference type="Proteomes" id="UP000559809">
    <property type="component" value="Unassembled WGS sequence"/>
</dbReference>
<dbReference type="EC" id="2.3.1.8" evidence="4"/>
<evidence type="ECO:0000256" key="8">
    <source>
        <dbReference type="ARBA" id="ARBA00031108"/>
    </source>
</evidence>